<evidence type="ECO:0000313" key="5">
    <source>
        <dbReference type="Proteomes" id="UP000085678"/>
    </source>
</evidence>
<feature type="transmembrane region" description="Helical" evidence="2">
    <location>
        <begin position="762"/>
        <end position="785"/>
    </location>
</feature>
<feature type="chain" id="PRO_5010259072" evidence="3">
    <location>
        <begin position="26"/>
        <end position="786"/>
    </location>
</feature>
<keyword evidence="5" id="KW-1185">Reference proteome</keyword>
<keyword evidence="2" id="KW-1133">Transmembrane helix</keyword>
<evidence type="ECO:0000256" key="3">
    <source>
        <dbReference type="SAM" id="SignalP"/>
    </source>
</evidence>
<dbReference type="InterPro" id="IPR052728">
    <property type="entry name" value="O2_lipid_transport_reg"/>
</dbReference>
<keyword evidence="3" id="KW-0732">Signal</keyword>
<feature type="compositionally biased region" description="Basic and acidic residues" evidence="1">
    <location>
        <begin position="403"/>
        <end position="413"/>
    </location>
</feature>
<dbReference type="Pfam" id="PF01757">
    <property type="entry name" value="Acyl_transf_3"/>
    <property type="match status" value="1"/>
</dbReference>
<feature type="domain" description="Nose resistant-to-fluoxetine protein N-terminal" evidence="4">
    <location>
        <begin position="168"/>
        <end position="321"/>
    </location>
</feature>
<accession>A0A1S3J2L8</accession>
<evidence type="ECO:0000313" key="6">
    <source>
        <dbReference type="RefSeq" id="XP_013404099.1"/>
    </source>
</evidence>
<feature type="transmembrane region" description="Helical" evidence="2">
    <location>
        <begin position="563"/>
        <end position="581"/>
    </location>
</feature>
<feature type="transmembrane region" description="Helical" evidence="2">
    <location>
        <begin position="490"/>
        <end position="508"/>
    </location>
</feature>
<dbReference type="Proteomes" id="UP000085678">
    <property type="component" value="Unplaced"/>
</dbReference>
<dbReference type="GO" id="GO:0016747">
    <property type="term" value="F:acyltransferase activity, transferring groups other than amino-acyl groups"/>
    <property type="evidence" value="ECO:0007669"/>
    <property type="project" value="InterPro"/>
</dbReference>
<dbReference type="InterPro" id="IPR002656">
    <property type="entry name" value="Acyl_transf_3_dom"/>
</dbReference>
<feature type="signal peptide" evidence="3">
    <location>
        <begin position="1"/>
        <end position="25"/>
    </location>
</feature>
<keyword evidence="2" id="KW-0472">Membrane</keyword>
<organism evidence="5 6">
    <name type="scientific">Lingula anatina</name>
    <name type="common">Brachiopod</name>
    <name type="synonym">Lingula unguis</name>
    <dbReference type="NCBI Taxonomy" id="7574"/>
    <lineage>
        <taxon>Eukaryota</taxon>
        <taxon>Metazoa</taxon>
        <taxon>Spiralia</taxon>
        <taxon>Lophotrochozoa</taxon>
        <taxon>Brachiopoda</taxon>
        <taxon>Linguliformea</taxon>
        <taxon>Lingulata</taxon>
        <taxon>Lingulida</taxon>
        <taxon>Linguloidea</taxon>
        <taxon>Lingulidae</taxon>
        <taxon>Lingula</taxon>
    </lineage>
</organism>
<proteinExistence type="predicted"/>
<keyword evidence="2" id="KW-0812">Transmembrane</keyword>
<dbReference type="OrthoDB" id="118951at2759"/>
<dbReference type="InterPro" id="IPR006621">
    <property type="entry name" value="Nose-resist-to-fluoxetine_N"/>
</dbReference>
<evidence type="ECO:0000256" key="2">
    <source>
        <dbReference type="SAM" id="Phobius"/>
    </source>
</evidence>
<feature type="transmembrane region" description="Helical" evidence="2">
    <location>
        <begin position="687"/>
        <end position="711"/>
    </location>
</feature>
<protein>
    <submittedName>
        <fullName evidence="6">Nose resistant to fluoxetine protein 6</fullName>
    </submittedName>
</protein>
<feature type="transmembrane region" description="Helical" evidence="2">
    <location>
        <begin position="655"/>
        <end position="675"/>
    </location>
</feature>
<dbReference type="KEGG" id="lak:106169240"/>
<feature type="transmembrane region" description="Helical" evidence="2">
    <location>
        <begin position="723"/>
        <end position="742"/>
    </location>
</feature>
<name>A0A1S3J2L8_LINAN</name>
<feature type="transmembrane region" description="Helical" evidence="2">
    <location>
        <begin position="514"/>
        <end position="542"/>
    </location>
</feature>
<sequence length="786" mass="86271">MKTKHFVFCLSLVVVFSSLPNSVSAQGRGLGDLLKGYLDSDVVKNLLSPEYLGKVLTDLTSQLPQPLPAFAQNYKDAIIKAVVSQLNNTDQITTALNNAVPDVSKVGEQIIPLLASQGTAVADLVQSLTSGAGTGGGNPLAVLQNVDWDSLVQVALPSALNAVLQPISGYCAIDISYMLQGLVKTEGWALQMLDAFGKPNTGLLFGDTQWLGQYEQCLRVEAKIANSKISIPTGGGNHSFHGDYCKLSMPVPPALFAGAIDDGQEKVGDVADTVKLALGMCLPASCSSQDVNQIVKVLMNLTNAQDLAAGTTVVCDQDKRPDLSTDTRAQVCIAVLSVFGLVILVGTLLEGLGIDKTLTTAYAKKANESEVNKRRELGGTDNKAFVSEENHIEMTVVDNGVQKHGEANGDVTKHSMQTNGTAGKTKAAESAQQKTSKDPKAPLAIRLLTSFSLYSSLPRLLDTHQGRGAITCLNGIRVLSIGWVVLGHSYSYMVSTIGVFAANPLFAWDESTRFSFIAVTNAFFSVDSFFLLSGVLVAYLFLKQLTKQHGVRCKTMVLYYIHRYLRLSPIYFMLLFIYVTLKDYMGRGPLWRETGYDAEQCRNNWWTNILYINNFVFAKEACMSWCWYIDNDIQFYIVAPLFMLPLYWKPVVGLVILLLGLIANIIESYFTLAGLKAHSFFLGDDFYYHYYIIPWCRIGPYLIGLLVGFLLNKTQCKIKMNKYFVALGWIVSIACCTLLVFVKYDDVKNGPWSKEGSIMYEIISKPMWGFALGWIIIACATGHGVM</sequence>
<feature type="transmembrane region" description="Helical" evidence="2">
    <location>
        <begin position="633"/>
        <end position="648"/>
    </location>
</feature>
<feature type="region of interest" description="Disordered" evidence="1">
    <location>
        <begin position="403"/>
        <end position="437"/>
    </location>
</feature>
<gene>
    <name evidence="6" type="primary">LOC106169240</name>
</gene>
<dbReference type="RefSeq" id="XP_013404099.1">
    <property type="nucleotide sequence ID" value="XM_013548645.2"/>
</dbReference>
<reference evidence="6" key="1">
    <citation type="submission" date="2025-08" db="UniProtKB">
        <authorList>
            <consortium name="RefSeq"/>
        </authorList>
    </citation>
    <scope>IDENTIFICATION</scope>
    <source>
        <tissue evidence="6">Gonads</tissue>
    </source>
</reference>
<dbReference type="InParanoid" id="A0A1S3J2L8"/>
<dbReference type="SMART" id="SM00703">
    <property type="entry name" value="NRF"/>
    <property type="match status" value="1"/>
</dbReference>
<dbReference type="AlphaFoldDB" id="A0A1S3J2L8"/>
<dbReference type="PANTHER" id="PTHR11161">
    <property type="entry name" value="O-ACYLTRANSFERASE"/>
    <property type="match status" value="1"/>
</dbReference>
<dbReference type="GeneID" id="106169240"/>
<evidence type="ECO:0000256" key="1">
    <source>
        <dbReference type="SAM" id="MobiDB-lite"/>
    </source>
</evidence>
<dbReference type="PANTHER" id="PTHR11161:SF0">
    <property type="entry name" value="O-ACYLTRANSFERASE LIKE PROTEIN"/>
    <property type="match status" value="1"/>
</dbReference>
<feature type="transmembrane region" description="Helical" evidence="2">
    <location>
        <begin position="333"/>
        <end position="354"/>
    </location>
</feature>
<dbReference type="Pfam" id="PF20146">
    <property type="entry name" value="NRF"/>
    <property type="match status" value="1"/>
</dbReference>
<evidence type="ECO:0000259" key="4">
    <source>
        <dbReference type="SMART" id="SM00703"/>
    </source>
</evidence>